<proteinExistence type="predicted"/>
<evidence type="ECO:0000259" key="1">
    <source>
        <dbReference type="Pfam" id="PF08751"/>
    </source>
</evidence>
<dbReference type="InterPro" id="IPR027417">
    <property type="entry name" value="P-loop_NTPase"/>
</dbReference>
<dbReference type="Proteomes" id="UP000240424">
    <property type="component" value="Unassembled WGS sequence"/>
</dbReference>
<dbReference type="InterPro" id="IPR014862">
    <property type="entry name" value="TrwC"/>
</dbReference>
<dbReference type="Pfam" id="PF13604">
    <property type="entry name" value="AAA_30"/>
    <property type="match status" value="1"/>
</dbReference>
<dbReference type="EMBL" id="FUEZ01000004">
    <property type="protein sequence ID" value="SPM41921.1"/>
    <property type="molecule type" value="Genomic_DNA"/>
</dbReference>
<dbReference type="STRING" id="1841861.GCA_900157365_02458"/>
<protein>
    <submittedName>
        <fullName evidence="2">AAA family ATPase</fullName>
    </submittedName>
</protein>
<sequence length="944" mass="104172">MLTCSPLKLWSIDYYNRTAREAGQAAKDAVAANGGLGEYYSEHDTRAPVWLVAGDARSAAALVGLSDEQRAGGLADLDVVQRWLDGGIAPNGCCGRRFAESDNHGIDMTFCAPKSVSLLRAFGDDVVQKAVLDAHNSGVREAMEYVHQHAGYTRVHNNRTGRKDLQRLPGVVAAAYQHETSRAGDPHLHTHVIVPNKQPRTDGKLGAVDTDSLWHESKAGGVIYQATLRRALAQSLGAEWSLIDPHTGMAELVGIDPEVIKAHSRRSTQLREWAEGNLILIDGPTQGQLAIAQKATRPRKPEGMSWAELRQQWRADPRGYRLDIDAQRRARTQRRAATVTFDRRRIADIAAGIDKAAFTRADLVEIIGAQLPVEVDGDDRSPREQIEAAVDEIAMRVSAPRQAHHREGHERYTIDLILAEEIELLGLVDQRDDRADLRVTQADTEGLSANQNRVVTAMAGSPWLVQPLAAPAGAGKTHCLKALRRAAHRAGRTVVVVAPHGRAVDVAINDCAGDAGYTVDKVLIELREGRLALTPRTVIVVDEAGLVGNNQLRDLLTFTTMAGTKVLLVGDAYQLAPVRKRGGMFEQLCADLPWSQRLSEVWRMRDPEERVASQALRNGGPRPLRRALEWYRRHDRLRCGDPVTIANDALQAYRADIAAGKDALLIPDSWELCDALNKQIHADRVADDAETVTGARDHQIGVGDIVVTRGNDARINVWAARDHRGRLDTTKPGPQVRNGQRWVVEAIDTREQRPRIAARRLGDNAVTVFGADYLRAHVQHGYAVTLQSAQGVTADTSYPIVRATTDRNTLYVGLTRGRDLNRVHVYERVAGEGDHEHADPTPGVHQTRRGDSHQAVALVRAIACRDNRPQTVHQVAAQTDFHQLPDRVARAVAQQARARARRLAAQRVWIDQLVAERAQQNRWIQQYLADTRSDDRDNGHDLGL</sequence>
<dbReference type="RefSeq" id="WP_077080449.1">
    <property type="nucleotide sequence ID" value="NZ_FUEZ01000004.1"/>
</dbReference>
<dbReference type="Gene3D" id="3.40.50.300">
    <property type="entry name" value="P-loop containing nucleotide triphosphate hydrolases"/>
    <property type="match status" value="2"/>
</dbReference>
<evidence type="ECO:0000313" key="3">
    <source>
        <dbReference type="Proteomes" id="UP000240424"/>
    </source>
</evidence>
<name>A0A2U3PDU4_9MYCO</name>
<feature type="domain" description="TrwC relaxase" evidence="1">
    <location>
        <begin position="23"/>
        <end position="316"/>
    </location>
</feature>
<dbReference type="Gene3D" id="2.30.30.940">
    <property type="match status" value="1"/>
</dbReference>
<accession>A0A2U3PDU4</accession>
<reference evidence="2 3" key="1">
    <citation type="submission" date="2017-01" db="EMBL/GenBank/DDBJ databases">
        <authorList>
            <consortium name="Urmite Genomes"/>
        </authorList>
    </citation>
    <scope>NUCLEOTIDE SEQUENCE [LARGE SCALE GENOMIC DNA]</scope>
    <source>
        <strain evidence="2 3">AB215</strain>
    </source>
</reference>
<dbReference type="AlphaFoldDB" id="A0A2U3PDU4"/>
<dbReference type="NCBIfam" id="NF041492">
    <property type="entry name" value="MobF"/>
    <property type="match status" value="1"/>
</dbReference>
<dbReference type="SUPFAM" id="SSF52540">
    <property type="entry name" value="P-loop containing nucleoside triphosphate hydrolases"/>
    <property type="match status" value="1"/>
</dbReference>
<evidence type="ECO:0000313" key="2">
    <source>
        <dbReference type="EMBL" id="SPM41921.1"/>
    </source>
</evidence>
<dbReference type="SUPFAM" id="SSF55464">
    <property type="entry name" value="Origin of replication-binding domain, RBD-like"/>
    <property type="match status" value="1"/>
</dbReference>
<gene>
    <name evidence="2" type="ORF">MNAB215_4138</name>
</gene>
<keyword evidence="3" id="KW-1185">Reference proteome</keyword>
<dbReference type="OrthoDB" id="4524286at2"/>
<organism evidence="2 3">
    <name type="scientific">Mycobacterium numidiamassiliense</name>
    <dbReference type="NCBI Taxonomy" id="1841861"/>
    <lineage>
        <taxon>Bacteria</taxon>
        <taxon>Bacillati</taxon>
        <taxon>Actinomycetota</taxon>
        <taxon>Actinomycetes</taxon>
        <taxon>Mycobacteriales</taxon>
        <taxon>Mycobacteriaceae</taxon>
        <taxon>Mycobacterium</taxon>
    </lineage>
</organism>
<dbReference type="Pfam" id="PF08751">
    <property type="entry name" value="TrwC"/>
    <property type="match status" value="1"/>
</dbReference>